<gene>
    <name evidence="2" type="ORF">ABQM86_04595</name>
</gene>
<protein>
    <submittedName>
        <fullName evidence="2">Uncharacterized protein</fullName>
    </submittedName>
</protein>
<dbReference type="AlphaFoldDB" id="A0AB39YS10"/>
<evidence type="ECO:0000313" key="2">
    <source>
        <dbReference type="EMBL" id="XDV72460.1"/>
    </source>
</evidence>
<accession>A0AB39YS10</accession>
<evidence type="ECO:0000256" key="1">
    <source>
        <dbReference type="SAM" id="Phobius"/>
    </source>
</evidence>
<reference evidence="2" key="1">
    <citation type="submission" date="2024-07" db="EMBL/GenBank/DDBJ databases">
        <authorList>
            <person name="Li J."/>
            <person name="Wei H."/>
            <person name="Ma J."/>
        </authorList>
    </citation>
    <scope>NUCLEOTIDE SEQUENCE</scope>
    <source>
        <strain evidence="2">AMU7</strain>
    </source>
</reference>
<name>A0AB39YS10_9MICC</name>
<dbReference type="EMBL" id="CP165735">
    <property type="protein sequence ID" value="XDV72460.1"/>
    <property type="molecule type" value="Genomic_DNA"/>
</dbReference>
<dbReference type="RefSeq" id="WP_157731599.1">
    <property type="nucleotide sequence ID" value="NZ_CP165735.1"/>
</dbReference>
<keyword evidence="1" id="KW-1133">Transmembrane helix</keyword>
<keyword evidence="1" id="KW-0812">Transmembrane</keyword>
<keyword evidence="1" id="KW-0472">Membrane</keyword>
<sequence length="134" mass="15099">MNDPVDPKLRSDVPQRELVSEIAWKSKKTCVYIDVICIVGFIICLGVSIFVVVNVPIDTGIIYYGKHIPIPFALALPVVGLFLFWATERVFSENRPREKARKLRYISGPATIFVLISFQVMLAITILREAGNFT</sequence>
<feature type="transmembrane region" description="Helical" evidence="1">
    <location>
        <begin position="31"/>
        <end position="56"/>
    </location>
</feature>
<feature type="transmembrane region" description="Helical" evidence="1">
    <location>
        <begin position="106"/>
        <end position="127"/>
    </location>
</feature>
<proteinExistence type="predicted"/>
<organism evidence="2">
    <name type="scientific">Paenarthrobacter sp. AMU7</name>
    <dbReference type="NCBI Taxonomy" id="3162492"/>
    <lineage>
        <taxon>Bacteria</taxon>
        <taxon>Bacillati</taxon>
        <taxon>Actinomycetota</taxon>
        <taxon>Actinomycetes</taxon>
        <taxon>Micrococcales</taxon>
        <taxon>Micrococcaceae</taxon>
        <taxon>Paenarthrobacter</taxon>
    </lineage>
</organism>
<feature type="transmembrane region" description="Helical" evidence="1">
    <location>
        <begin position="68"/>
        <end position="86"/>
    </location>
</feature>